<evidence type="ECO:0000256" key="5">
    <source>
        <dbReference type="SAM" id="MobiDB-lite"/>
    </source>
</evidence>
<gene>
    <name evidence="8" type="ORF">C6P46_002403</name>
</gene>
<dbReference type="Proteomes" id="UP000777482">
    <property type="component" value="Unassembled WGS sequence"/>
</dbReference>
<comment type="subcellular location">
    <subcellularLocation>
        <location evidence="1">Cytoplasm</location>
        <location evidence="1">P-body</location>
    </subcellularLocation>
</comment>
<evidence type="ECO:0000256" key="1">
    <source>
        <dbReference type="ARBA" id="ARBA00004201"/>
    </source>
</evidence>
<comment type="caution">
    <text evidence="8">The sequence shown here is derived from an EMBL/GenBank/DDBJ whole genome shotgun (WGS) entry which is preliminary data.</text>
</comment>
<dbReference type="PROSITE" id="PS51512">
    <property type="entry name" value="DFDF"/>
    <property type="match status" value="1"/>
</dbReference>
<evidence type="ECO:0000259" key="7">
    <source>
        <dbReference type="PROSITE" id="PS51512"/>
    </source>
</evidence>
<feature type="compositionally biased region" description="Low complexity" evidence="5">
    <location>
        <begin position="95"/>
        <end position="104"/>
    </location>
</feature>
<dbReference type="PANTHER" id="PTHR13612">
    <property type="entry name" value="ENHANCER OF MRNA-DECAPPING PROTEIN 3"/>
    <property type="match status" value="1"/>
</dbReference>
<dbReference type="Gene3D" id="3.40.50.10260">
    <property type="entry name" value="YjeF N-terminal domain"/>
    <property type="match status" value="1"/>
</dbReference>
<evidence type="ECO:0000256" key="3">
    <source>
        <dbReference type="ARBA" id="ARBA00015797"/>
    </source>
</evidence>
<keyword evidence="4" id="KW-0963">Cytoplasm</keyword>
<evidence type="ECO:0000313" key="9">
    <source>
        <dbReference type="Proteomes" id="UP000777482"/>
    </source>
</evidence>
<dbReference type="GO" id="GO:0033962">
    <property type="term" value="P:P-body assembly"/>
    <property type="evidence" value="ECO:0007669"/>
    <property type="project" value="TreeGrafter"/>
</dbReference>
<dbReference type="SUPFAM" id="SSF64153">
    <property type="entry name" value="YjeF N-terminal domain-like"/>
    <property type="match status" value="1"/>
</dbReference>
<accession>A0A9P6W5Z7</accession>
<dbReference type="InterPro" id="IPR019050">
    <property type="entry name" value="FDF_dom"/>
</dbReference>
<feature type="region of interest" description="Disordered" evidence="5">
    <location>
        <begin position="181"/>
        <end position="211"/>
    </location>
</feature>
<evidence type="ECO:0000256" key="4">
    <source>
        <dbReference type="ARBA" id="ARBA00022490"/>
    </source>
</evidence>
<dbReference type="OrthoDB" id="10030313at2759"/>
<feature type="compositionally biased region" description="Pro residues" evidence="5">
    <location>
        <begin position="85"/>
        <end position="94"/>
    </location>
</feature>
<feature type="domain" description="YjeF N-terminal" evidence="6">
    <location>
        <begin position="319"/>
        <end position="553"/>
    </location>
</feature>
<evidence type="ECO:0000259" key="6">
    <source>
        <dbReference type="PROSITE" id="PS51385"/>
    </source>
</evidence>
<name>A0A9P6W5Z7_RHOMI</name>
<dbReference type="InterPro" id="IPR004443">
    <property type="entry name" value="YjeF_N_dom"/>
</dbReference>
<dbReference type="GO" id="GO:0003729">
    <property type="term" value="F:mRNA binding"/>
    <property type="evidence" value="ECO:0007669"/>
    <property type="project" value="TreeGrafter"/>
</dbReference>
<feature type="compositionally biased region" description="Gly residues" evidence="5">
    <location>
        <begin position="256"/>
        <end position="267"/>
    </location>
</feature>
<keyword evidence="9" id="KW-1185">Reference proteome</keyword>
<feature type="region of interest" description="Disordered" evidence="5">
    <location>
        <begin position="242"/>
        <end position="277"/>
    </location>
</feature>
<dbReference type="GO" id="GO:0000932">
    <property type="term" value="C:P-body"/>
    <property type="evidence" value="ECO:0007669"/>
    <property type="project" value="UniProtKB-SubCell"/>
</dbReference>
<comment type="similarity">
    <text evidence="2">Belongs to the EDC3 family.</text>
</comment>
<dbReference type="InterPro" id="IPR025762">
    <property type="entry name" value="DFDF"/>
</dbReference>
<dbReference type="InterPro" id="IPR036652">
    <property type="entry name" value="YjeF_N_dom_sf"/>
</dbReference>
<evidence type="ECO:0000256" key="2">
    <source>
        <dbReference type="ARBA" id="ARBA00006610"/>
    </source>
</evidence>
<dbReference type="PANTHER" id="PTHR13612:SF0">
    <property type="entry name" value="ENHANCER OF MRNA-DECAPPING PROTEIN 3"/>
    <property type="match status" value="1"/>
</dbReference>
<dbReference type="EMBL" id="PUHQ01000019">
    <property type="protein sequence ID" value="KAG0663507.1"/>
    <property type="molecule type" value="Genomic_DNA"/>
</dbReference>
<feature type="domain" description="DFDF" evidence="7">
    <location>
        <begin position="149"/>
        <end position="185"/>
    </location>
</feature>
<feature type="compositionally biased region" description="Low complexity" evidence="5">
    <location>
        <begin position="135"/>
        <end position="148"/>
    </location>
</feature>
<dbReference type="Pfam" id="PF03853">
    <property type="entry name" value="YjeF_N"/>
    <property type="match status" value="1"/>
</dbReference>
<dbReference type="Pfam" id="PF09532">
    <property type="entry name" value="FDF"/>
    <property type="match status" value="1"/>
</dbReference>
<sequence>MATSFLGLPVLVKLRTGSADSVQGILSSLDPASGTLTLTEARSFVQGVNRLEGIRVLSRSEVAGLELLSVQRGNEVHAQNTSPLAPSPAHPSPRQPTQQQRPRPSQHPSPVPSPAHLALSERTPSGRSQKRRQQQSRTATATPARSGPHTPQPLGRIDDDFDFSAGLAAFDKKAVFADIKSQDATDPSSRLHAHNRNPSRARTPQSKLLPSESVLSPQELYDQQQEVQILRDNRRTKIASMTPTDMHAGDVEESLGAGGGGGGGGGPDGEDERRNERRWQSVTGELEKIALGGGASTNGREGVLRTAPGGWPVPVISAKQWREALSIAEIESSLTSTQRLEASASALLSHILSQRLVALPTTTVSPNSSPRPVVCLLSSDSDRGYIALRAAATLAYRGCRIFVLAQQQSVSSASQGASERFRTAIRVVSSAGARIVREVEDLPPTCALVIDALDSVASDNARESIEWANSLQKAYVLALDVPSGLDPDSGTAIPSMTPLLPCGILAFGLPRASLLKTEMACPPAWHDHQQQQQHQQRATITLADIGFPPTIWDRVGVEVSSGEVAAIWGAELLVEVERGHPAP</sequence>
<evidence type="ECO:0000313" key="8">
    <source>
        <dbReference type="EMBL" id="KAG0663507.1"/>
    </source>
</evidence>
<dbReference type="PROSITE" id="PS51385">
    <property type="entry name" value="YJEF_N"/>
    <property type="match status" value="1"/>
</dbReference>
<dbReference type="AlphaFoldDB" id="A0A9P6W5Z7"/>
<dbReference type="SMART" id="SM01199">
    <property type="entry name" value="FDF"/>
    <property type="match status" value="1"/>
</dbReference>
<organism evidence="8 9">
    <name type="scientific">Rhodotorula mucilaginosa</name>
    <name type="common">Yeast</name>
    <name type="synonym">Rhodotorula rubra</name>
    <dbReference type="NCBI Taxonomy" id="5537"/>
    <lineage>
        <taxon>Eukaryota</taxon>
        <taxon>Fungi</taxon>
        <taxon>Dikarya</taxon>
        <taxon>Basidiomycota</taxon>
        <taxon>Pucciniomycotina</taxon>
        <taxon>Microbotryomycetes</taxon>
        <taxon>Sporidiobolales</taxon>
        <taxon>Sporidiobolaceae</taxon>
        <taxon>Rhodotorula</taxon>
    </lineage>
</organism>
<proteinExistence type="inferred from homology"/>
<reference evidence="8 9" key="1">
    <citation type="submission" date="2020-11" db="EMBL/GenBank/DDBJ databases">
        <title>Kefir isolates.</title>
        <authorList>
            <person name="Marcisauskas S."/>
            <person name="Kim Y."/>
            <person name="Blasche S."/>
        </authorList>
    </citation>
    <scope>NUCLEOTIDE SEQUENCE [LARGE SCALE GENOMIC DNA]</scope>
    <source>
        <strain evidence="8 9">KR</strain>
    </source>
</reference>
<protein>
    <recommendedName>
        <fullName evidence="3">Enhancer of mRNA-decapping protein 3</fullName>
    </recommendedName>
</protein>
<feature type="region of interest" description="Disordered" evidence="5">
    <location>
        <begin position="76"/>
        <end position="159"/>
    </location>
</feature>
<feature type="compositionally biased region" description="Polar residues" evidence="5">
    <location>
        <begin position="200"/>
        <end position="211"/>
    </location>
</feature>
<dbReference type="GO" id="GO:0031087">
    <property type="term" value="P:deadenylation-independent decapping of nuclear-transcribed mRNA"/>
    <property type="evidence" value="ECO:0007669"/>
    <property type="project" value="TreeGrafter"/>
</dbReference>